<comment type="caution">
    <text evidence="3">The sequence shown here is derived from an EMBL/GenBank/DDBJ whole genome shotgun (WGS) entry which is preliminary data.</text>
</comment>
<dbReference type="PROSITE" id="PS50157">
    <property type="entry name" value="ZINC_FINGER_C2H2_2"/>
    <property type="match status" value="1"/>
</dbReference>
<keyword evidence="4" id="KW-1185">Reference proteome</keyword>
<dbReference type="InterPro" id="IPR013087">
    <property type="entry name" value="Znf_C2H2_type"/>
</dbReference>
<organism evidence="3 4">
    <name type="scientific">Molorchus minor</name>
    <dbReference type="NCBI Taxonomy" id="1323400"/>
    <lineage>
        <taxon>Eukaryota</taxon>
        <taxon>Metazoa</taxon>
        <taxon>Ecdysozoa</taxon>
        <taxon>Arthropoda</taxon>
        <taxon>Hexapoda</taxon>
        <taxon>Insecta</taxon>
        <taxon>Pterygota</taxon>
        <taxon>Neoptera</taxon>
        <taxon>Endopterygota</taxon>
        <taxon>Coleoptera</taxon>
        <taxon>Polyphaga</taxon>
        <taxon>Cucujiformia</taxon>
        <taxon>Chrysomeloidea</taxon>
        <taxon>Cerambycidae</taxon>
        <taxon>Lamiinae</taxon>
        <taxon>Monochamini</taxon>
        <taxon>Molorchus</taxon>
    </lineage>
</organism>
<dbReference type="Proteomes" id="UP001162164">
    <property type="component" value="Unassembled WGS sequence"/>
</dbReference>
<dbReference type="PANTHER" id="PTHR33480:SF1">
    <property type="entry name" value="TYR RECOMBINASE DOMAIN-CONTAINING PROTEIN"/>
    <property type="match status" value="1"/>
</dbReference>
<keyword evidence="1" id="KW-0863">Zinc-finger</keyword>
<protein>
    <recommendedName>
        <fullName evidence="2">C2H2-type domain-containing protein</fullName>
    </recommendedName>
</protein>
<evidence type="ECO:0000259" key="2">
    <source>
        <dbReference type="PROSITE" id="PS50157"/>
    </source>
</evidence>
<keyword evidence="1" id="KW-0479">Metal-binding</keyword>
<evidence type="ECO:0000313" key="3">
    <source>
        <dbReference type="EMBL" id="KAJ8973316.1"/>
    </source>
</evidence>
<name>A0ABQ9J5V3_9CUCU</name>
<dbReference type="EMBL" id="JAPWTJ010001199">
    <property type="protein sequence ID" value="KAJ8973316.1"/>
    <property type="molecule type" value="Genomic_DNA"/>
</dbReference>
<gene>
    <name evidence="3" type="ORF">NQ317_019187</name>
</gene>
<sequence>MPNKEKNNLSITERAVLCSDCSENSHRFFQFKSNCLSTEELIVSFAITENTGIIDVKDVYNKENDSILDVDYVVCRLCINSMKKNFTTLEVAKAEHPILEEMLPKCLPEVDFKITSDPILCTSCLSVLLKYFNFIVKCCDTEKKINTYFEQSGMIKNKLELHKIVHYLLEDKSPILPTEDDYETQIKHESIDIKLEDPETMYQCDICDYNTFDEESLRQHIIAHVINRPGDDQEYADLQKGFNKRQLILDKLRKRVNFNNFNAVDKMGDTTSSHTIRNDHLPCPCCKAFFSRRSMSRHIRMACPEKPQDEPQLLNHQQLMACDVPKLKVFPRMKFNECTRFLRNDKLVLRFADHLLSEKLKKSQMKGVTDKLKLLGNFMLEMKKINPAITDLTSALHPSHYDDMKKSFVIMVQLEKPIKKESIVVSLSEVLRWVAAFF</sequence>
<feature type="domain" description="C2H2-type" evidence="2">
    <location>
        <begin position="202"/>
        <end position="229"/>
    </location>
</feature>
<dbReference type="InterPro" id="IPR012934">
    <property type="entry name" value="Znf_AD"/>
</dbReference>
<dbReference type="SMART" id="SM00868">
    <property type="entry name" value="zf-AD"/>
    <property type="match status" value="1"/>
</dbReference>
<proteinExistence type="predicted"/>
<evidence type="ECO:0000313" key="4">
    <source>
        <dbReference type="Proteomes" id="UP001162164"/>
    </source>
</evidence>
<evidence type="ECO:0000256" key="1">
    <source>
        <dbReference type="PROSITE-ProRule" id="PRU00042"/>
    </source>
</evidence>
<reference evidence="3" key="1">
    <citation type="journal article" date="2023" name="Insect Mol. Biol.">
        <title>Genome sequencing provides insights into the evolution of gene families encoding plant cell wall-degrading enzymes in longhorned beetles.</title>
        <authorList>
            <person name="Shin N.R."/>
            <person name="Okamura Y."/>
            <person name="Kirsch R."/>
            <person name="Pauchet Y."/>
        </authorList>
    </citation>
    <scope>NUCLEOTIDE SEQUENCE</scope>
    <source>
        <strain evidence="3">MMC_N1</strain>
    </source>
</reference>
<accession>A0ABQ9J5V3</accession>
<keyword evidence="1" id="KW-0862">Zinc</keyword>
<dbReference type="PANTHER" id="PTHR33480">
    <property type="entry name" value="SET DOMAIN-CONTAINING PROTEIN-RELATED"/>
    <property type="match status" value="1"/>
</dbReference>